<organism evidence="1 2">
    <name type="scientific">Colletotrichum orchidophilum</name>
    <dbReference type="NCBI Taxonomy" id="1209926"/>
    <lineage>
        <taxon>Eukaryota</taxon>
        <taxon>Fungi</taxon>
        <taxon>Dikarya</taxon>
        <taxon>Ascomycota</taxon>
        <taxon>Pezizomycotina</taxon>
        <taxon>Sordariomycetes</taxon>
        <taxon>Hypocreomycetidae</taxon>
        <taxon>Glomerellales</taxon>
        <taxon>Glomerellaceae</taxon>
        <taxon>Colletotrichum</taxon>
    </lineage>
</organism>
<dbReference type="GeneID" id="34554179"/>
<reference evidence="1 2" key="1">
    <citation type="submission" date="2016-09" db="EMBL/GenBank/DDBJ databases">
        <authorList>
            <person name="Capua I."/>
            <person name="De Benedictis P."/>
            <person name="Joannis T."/>
            <person name="Lombin L.H."/>
            <person name="Cattoli G."/>
        </authorList>
    </citation>
    <scope>NUCLEOTIDE SEQUENCE [LARGE SCALE GENOMIC DNA]</scope>
    <source>
        <strain evidence="1 2">IMI 309357</strain>
    </source>
</reference>
<accession>A0A1G4BQH0</accession>
<protein>
    <submittedName>
        <fullName evidence="1">Uncharacterized protein</fullName>
    </submittedName>
</protein>
<name>A0A1G4BQH0_9PEZI</name>
<evidence type="ECO:0000313" key="2">
    <source>
        <dbReference type="Proteomes" id="UP000176998"/>
    </source>
</evidence>
<comment type="caution">
    <text evidence="1">The sequence shown here is derived from an EMBL/GenBank/DDBJ whole genome shotgun (WGS) entry which is preliminary data.</text>
</comment>
<sequence length="107" mass="11401">MTRISRQAVKTRLLLLSLEESRLGCGSSLTAIQGKCGQAEDVAHGWLIISFSCNVALATRGRTDMSSDLSDDDALPGGGGKISLSHFRYYAVFILLLAPTRTGNTGI</sequence>
<dbReference type="AlphaFoldDB" id="A0A1G4BQH0"/>
<evidence type="ECO:0000313" key="1">
    <source>
        <dbReference type="EMBL" id="OHF03694.1"/>
    </source>
</evidence>
<dbReference type="Proteomes" id="UP000176998">
    <property type="component" value="Unassembled WGS sequence"/>
</dbReference>
<dbReference type="EMBL" id="MJBS01000005">
    <property type="protein sequence ID" value="OHF03694.1"/>
    <property type="molecule type" value="Genomic_DNA"/>
</dbReference>
<gene>
    <name evidence="1" type="ORF">CORC01_01013</name>
</gene>
<keyword evidence="2" id="KW-1185">Reference proteome</keyword>
<proteinExistence type="predicted"/>
<dbReference type="RefSeq" id="XP_022480830.1">
    <property type="nucleotide sequence ID" value="XM_022612669.1"/>
</dbReference>